<evidence type="ECO:0000256" key="3">
    <source>
        <dbReference type="SAM" id="MobiDB-lite"/>
    </source>
</evidence>
<accession>T0SEA1</accession>
<dbReference type="InterPro" id="IPR029033">
    <property type="entry name" value="His_PPase_superfam"/>
</dbReference>
<dbReference type="Gene3D" id="3.40.50.1240">
    <property type="entry name" value="Phosphoglycerate mutase-like"/>
    <property type="match status" value="1"/>
</dbReference>
<dbReference type="eggNOG" id="KOG3720">
    <property type="taxonomic scope" value="Eukaryota"/>
</dbReference>
<evidence type="ECO:0000256" key="2">
    <source>
        <dbReference type="ARBA" id="ARBA00022801"/>
    </source>
</evidence>
<dbReference type="AlphaFoldDB" id="T0SEA1"/>
<dbReference type="EMBL" id="JH767134">
    <property type="protein sequence ID" value="EQC41227.1"/>
    <property type="molecule type" value="Genomic_DNA"/>
</dbReference>
<evidence type="ECO:0000256" key="5">
    <source>
        <dbReference type="SAM" id="SignalP"/>
    </source>
</evidence>
<dbReference type="VEuPathDB" id="FungiDB:SDRG_01202"/>
<dbReference type="Proteomes" id="UP000030762">
    <property type="component" value="Unassembled WGS sequence"/>
</dbReference>
<evidence type="ECO:0000256" key="4">
    <source>
        <dbReference type="SAM" id="Phobius"/>
    </source>
</evidence>
<evidence type="ECO:0000313" key="6">
    <source>
        <dbReference type="EMBL" id="EQC41227.1"/>
    </source>
</evidence>
<feature type="chain" id="PRO_5004584407" description="Acid phosphatase" evidence="5">
    <location>
        <begin position="17"/>
        <end position="509"/>
    </location>
</feature>
<dbReference type="OrthoDB" id="10257284at2759"/>
<dbReference type="InterPro" id="IPR000560">
    <property type="entry name" value="His_Pase_clade-2"/>
</dbReference>
<reference evidence="6 7" key="1">
    <citation type="submission" date="2012-04" db="EMBL/GenBank/DDBJ databases">
        <title>The Genome Sequence of Saprolegnia declina VS20.</title>
        <authorList>
            <consortium name="The Broad Institute Genome Sequencing Platform"/>
            <person name="Russ C."/>
            <person name="Nusbaum C."/>
            <person name="Tyler B."/>
            <person name="van West P."/>
            <person name="Dieguez-Uribeondo J."/>
            <person name="de Bruijn I."/>
            <person name="Tripathy S."/>
            <person name="Jiang R."/>
            <person name="Young S.K."/>
            <person name="Zeng Q."/>
            <person name="Gargeya S."/>
            <person name="Fitzgerald M."/>
            <person name="Haas B."/>
            <person name="Abouelleil A."/>
            <person name="Alvarado L."/>
            <person name="Arachchi H.M."/>
            <person name="Berlin A."/>
            <person name="Chapman S.B."/>
            <person name="Goldberg J."/>
            <person name="Griggs A."/>
            <person name="Gujja S."/>
            <person name="Hansen M."/>
            <person name="Howarth C."/>
            <person name="Imamovic A."/>
            <person name="Larimer J."/>
            <person name="McCowen C."/>
            <person name="Montmayeur A."/>
            <person name="Murphy C."/>
            <person name="Neiman D."/>
            <person name="Pearson M."/>
            <person name="Priest M."/>
            <person name="Roberts A."/>
            <person name="Saif S."/>
            <person name="Shea T."/>
            <person name="Sisk P."/>
            <person name="Sykes S."/>
            <person name="Wortman J."/>
            <person name="Nusbaum C."/>
            <person name="Birren B."/>
        </authorList>
    </citation>
    <scope>NUCLEOTIDE SEQUENCE [LARGE SCALE GENOMIC DNA]</scope>
    <source>
        <strain evidence="6 7">VS20</strain>
    </source>
</reference>
<dbReference type="CDD" id="cd07061">
    <property type="entry name" value="HP_HAP_like"/>
    <property type="match status" value="1"/>
</dbReference>
<dbReference type="InParanoid" id="T0SEA1"/>
<dbReference type="Pfam" id="PF00328">
    <property type="entry name" value="His_Phos_2"/>
    <property type="match status" value="2"/>
</dbReference>
<keyword evidence="4" id="KW-0812">Transmembrane</keyword>
<feature type="transmembrane region" description="Helical" evidence="4">
    <location>
        <begin position="439"/>
        <end position="462"/>
    </location>
</feature>
<evidence type="ECO:0000313" key="7">
    <source>
        <dbReference type="Proteomes" id="UP000030762"/>
    </source>
</evidence>
<keyword evidence="4" id="KW-1133">Transmembrane helix</keyword>
<dbReference type="OMA" id="DCTRSTH"/>
<feature type="signal peptide" evidence="5">
    <location>
        <begin position="1"/>
        <end position="16"/>
    </location>
</feature>
<dbReference type="SUPFAM" id="SSF53254">
    <property type="entry name" value="Phosphoglycerate mutase-like"/>
    <property type="match status" value="1"/>
</dbReference>
<keyword evidence="5" id="KW-0732">Signal</keyword>
<dbReference type="InterPro" id="IPR050645">
    <property type="entry name" value="Histidine_acid_phosphatase"/>
</dbReference>
<dbReference type="RefSeq" id="XP_008604941.1">
    <property type="nucleotide sequence ID" value="XM_008606719.1"/>
</dbReference>
<evidence type="ECO:0008006" key="8">
    <source>
        <dbReference type="Google" id="ProtNLM"/>
    </source>
</evidence>
<comment type="similarity">
    <text evidence="1">Belongs to the histidine acid phosphatase family.</text>
</comment>
<evidence type="ECO:0000256" key="1">
    <source>
        <dbReference type="ARBA" id="ARBA00005375"/>
    </source>
</evidence>
<dbReference type="STRING" id="1156394.T0SEA1"/>
<protein>
    <recommendedName>
        <fullName evidence="8">Acid phosphatase</fullName>
    </recommendedName>
</protein>
<dbReference type="PANTHER" id="PTHR11567:SF110">
    <property type="entry name" value="2-PHOSPHOXYLOSE PHOSPHATASE 1"/>
    <property type="match status" value="1"/>
</dbReference>
<proteinExistence type="inferred from homology"/>
<keyword evidence="2" id="KW-0378">Hydrolase</keyword>
<feature type="region of interest" description="Disordered" evidence="3">
    <location>
        <begin position="470"/>
        <end position="509"/>
    </location>
</feature>
<gene>
    <name evidence="6" type="ORF">SDRG_01202</name>
</gene>
<keyword evidence="4" id="KW-0472">Membrane</keyword>
<organism evidence="6 7">
    <name type="scientific">Saprolegnia diclina (strain VS20)</name>
    <dbReference type="NCBI Taxonomy" id="1156394"/>
    <lineage>
        <taxon>Eukaryota</taxon>
        <taxon>Sar</taxon>
        <taxon>Stramenopiles</taxon>
        <taxon>Oomycota</taxon>
        <taxon>Saprolegniomycetes</taxon>
        <taxon>Saprolegniales</taxon>
        <taxon>Saprolegniaceae</taxon>
        <taxon>Saprolegnia</taxon>
    </lineage>
</organism>
<keyword evidence="7" id="KW-1185">Reference proteome</keyword>
<dbReference type="GO" id="GO:0016791">
    <property type="term" value="F:phosphatase activity"/>
    <property type="evidence" value="ECO:0007669"/>
    <property type="project" value="TreeGrafter"/>
</dbReference>
<sequence length="509" mass="56048">MRRHALVVWLVGAAAAFDADEWADFPAYCAKHVEKNIIAPLPSADRYVLDQVQIAIRHGARTLVQRSTCWSGYNATWNCNARNHIEPALGPSTHRSFDVQYTPGETVLRGTCQVGQLLDEGYRQETTNGQHFHDAYIASGRLFPKDTPADLADPTNVYLSSTDMQRTVMSGQLVVDAMFPMPATTPALVPWHVGDVSQSSFIPNPFACPRLGDIKDAFEASDGYRLWLHMHDELVATMHATFPNYDPKGLFDCMLTARCSLTRHDMPLPLTPSHYKDIIRFERDKRMKIYTEDDEYAKLSMSKLLRSVRAKMQAKSPTFVLYSGHDDTVMPILAAIGGADWLRDWPPYAAFVAFEVYTEVATTTRFVRVVYQGQPLTLPGCTADALCPLSLFLEWTSFAETADCTRSTHPALETPEPVPAKDAGVSITDASGSHVSVDTFLVCVVVGVLLGFVFGLLVAKVVRQTEASDKKTEKLHLDAAAADDDETGGLLPAATSEPSSPTVAMAKKK</sequence>
<name>T0SEA1_SAPDV</name>
<dbReference type="PANTHER" id="PTHR11567">
    <property type="entry name" value="ACID PHOSPHATASE-RELATED"/>
    <property type="match status" value="1"/>
</dbReference>
<dbReference type="GeneID" id="19941929"/>